<feature type="transmembrane region" description="Helical" evidence="1">
    <location>
        <begin position="44"/>
        <end position="61"/>
    </location>
</feature>
<reference evidence="2 3" key="1">
    <citation type="submission" date="2018-06" db="EMBL/GenBank/DDBJ databases">
        <title>Paenibacillus montanisoli sp. nov., isolated from mountain area soil.</title>
        <authorList>
            <person name="Wu M."/>
        </authorList>
    </citation>
    <scope>NUCLEOTIDE SEQUENCE [LARGE SCALE GENOMIC DNA]</scope>
    <source>
        <strain evidence="2 3">RA17</strain>
    </source>
</reference>
<keyword evidence="1" id="KW-1133">Transmembrane helix</keyword>
<gene>
    <name evidence="2" type="ORF">DL346_19990</name>
</gene>
<keyword evidence="1" id="KW-0812">Transmembrane</keyword>
<organism evidence="2 3">
    <name type="scientific">Paenibacillus montanisoli</name>
    <dbReference type="NCBI Taxonomy" id="2081970"/>
    <lineage>
        <taxon>Bacteria</taxon>
        <taxon>Bacillati</taxon>
        <taxon>Bacillota</taxon>
        <taxon>Bacilli</taxon>
        <taxon>Bacillales</taxon>
        <taxon>Paenibacillaceae</taxon>
        <taxon>Paenibacillus</taxon>
    </lineage>
</organism>
<keyword evidence="1" id="KW-0472">Membrane</keyword>
<keyword evidence="3" id="KW-1185">Reference proteome</keyword>
<dbReference type="RefSeq" id="WP_112884154.1">
    <property type="nucleotide sequence ID" value="NZ_QLUW01000004.1"/>
</dbReference>
<dbReference type="AlphaFoldDB" id="A0A328U0I7"/>
<sequence>MQDYSRTESKDSTAIQPRIKPVEQLPAKEQEEELFIGEKKFRSAFGVLAILFIILSIFTVGTTSQETGAAEIKNRVSTSIESGFTTETDVKIDSRDFEVSEFEGNGTARMLIWDFKGNTNNEVQILVDGKVIREVHVLNSNVAAYSVPVPSVVTIKGLTSNSGVPITYAVKFPEREQTLFNVVPSKGANQYTLVPRL</sequence>
<proteinExistence type="predicted"/>
<dbReference type="Proteomes" id="UP000249260">
    <property type="component" value="Unassembled WGS sequence"/>
</dbReference>
<accession>A0A328U0I7</accession>
<comment type="caution">
    <text evidence="2">The sequence shown here is derived from an EMBL/GenBank/DDBJ whole genome shotgun (WGS) entry which is preliminary data.</text>
</comment>
<name>A0A328U0I7_9BACL</name>
<protein>
    <submittedName>
        <fullName evidence="2">Uncharacterized protein</fullName>
    </submittedName>
</protein>
<evidence type="ECO:0000256" key="1">
    <source>
        <dbReference type="SAM" id="Phobius"/>
    </source>
</evidence>
<dbReference type="OrthoDB" id="6556312at2"/>
<dbReference type="EMBL" id="QLUW01000004">
    <property type="protein sequence ID" value="RAP74365.1"/>
    <property type="molecule type" value="Genomic_DNA"/>
</dbReference>
<evidence type="ECO:0000313" key="2">
    <source>
        <dbReference type="EMBL" id="RAP74365.1"/>
    </source>
</evidence>
<evidence type="ECO:0000313" key="3">
    <source>
        <dbReference type="Proteomes" id="UP000249260"/>
    </source>
</evidence>